<keyword evidence="1" id="KW-1133">Transmembrane helix</keyword>
<gene>
    <name evidence="3" type="ORF">DDIC_00700</name>
</gene>
<feature type="chain" id="PRO_5020337125" description="Nickel transport protein" evidence="2">
    <location>
        <begin position="30"/>
        <end position="165"/>
    </location>
</feature>
<evidence type="ECO:0000256" key="2">
    <source>
        <dbReference type="SAM" id="SignalP"/>
    </source>
</evidence>
<reference evidence="3 4" key="1">
    <citation type="submission" date="2019-02" db="EMBL/GenBank/DDBJ databases">
        <title>Complete Genome Sequence of Desulfovibrio desulfuricans IC1, a Sulfonate Utilizing Anaerobe.</title>
        <authorList>
            <person name="Day L.A."/>
            <person name="De Leon K.B."/>
            <person name="Wall J.D."/>
        </authorList>
    </citation>
    <scope>NUCLEOTIDE SEQUENCE [LARGE SCALE GENOMIC DNA]</scope>
    <source>
        <strain evidence="3 4">IC1</strain>
    </source>
</reference>
<keyword evidence="1" id="KW-0812">Transmembrane</keyword>
<dbReference type="OrthoDB" id="9815598at2"/>
<evidence type="ECO:0000313" key="3">
    <source>
        <dbReference type="EMBL" id="QCC84419.1"/>
    </source>
</evidence>
<feature type="transmembrane region" description="Helical" evidence="1">
    <location>
        <begin position="136"/>
        <end position="157"/>
    </location>
</feature>
<feature type="signal peptide" evidence="2">
    <location>
        <begin position="1"/>
        <end position="29"/>
    </location>
</feature>
<keyword evidence="2" id="KW-0732">Signal</keyword>
<dbReference type="AlphaFoldDB" id="A0A4P7UFN3"/>
<evidence type="ECO:0000313" key="4">
    <source>
        <dbReference type="Proteomes" id="UP000297065"/>
    </source>
</evidence>
<keyword evidence="1" id="KW-0472">Membrane</keyword>
<accession>A0A4P7UFN3</accession>
<organism evidence="3 4">
    <name type="scientific">Desulfovibrio desulfuricans</name>
    <dbReference type="NCBI Taxonomy" id="876"/>
    <lineage>
        <taxon>Bacteria</taxon>
        <taxon>Pseudomonadati</taxon>
        <taxon>Thermodesulfobacteriota</taxon>
        <taxon>Desulfovibrionia</taxon>
        <taxon>Desulfovibrionales</taxon>
        <taxon>Desulfovibrionaceae</taxon>
        <taxon>Desulfovibrio</taxon>
    </lineage>
</organism>
<dbReference type="RefSeq" id="WP_136398668.1">
    <property type="nucleotide sequence ID" value="NZ_CP036295.1"/>
</dbReference>
<evidence type="ECO:0008006" key="5">
    <source>
        <dbReference type="Google" id="ProtNLM"/>
    </source>
</evidence>
<name>A0A4P7UFN3_DESDE</name>
<sequence length="165" mass="17514">MRIIHPRGMAAIVLGALLLVAGTAAQGHAHALYAAHSWHEGVVLVQFAYAGGEQPTYAKVEVYSPADARVEFQNGRTDAQGRFAFMPDAPGLWRIIMADNMGHRVEHPMEVNAALQAATTADGAPPTEVGPGGFAMPLRILLGLSLIANMTLAAAVLRRKKNQPA</sequence>
<protein>
    <recommendedName>
        <fullName evidence="5">Nickel transport protein</fullName>
    </recommendedName>
</protein>
<dbReference type="EMBL" id="CP036295">
    <property type="protein sequence ID" value="QCC84419.1"/>
    <property type="molecule type" value="Genomic_DNA"/>
</dbReference>
<proteinExistence type="predicted"/>
<evidence type="ECO:0000256" key="1">
    <source>
        <dbReference type="SAM" id="Phobius"/>
    </source>
</evidence>
<dbReference type="Proteomes" id="UP000297065">
    <property type="component" value="Chromosome"/>
</dbReference>